<organism evidence="3 4">
    <name type="scientific">Radiobacillus deserti</name>
    <dbReference type="NCBI Taxonomy" id="2594883"/>
    <lineage>
        <taxon>Bacteria</taxon>
        <taxon>Bacillati</taxon>
        <taxon>Bacillota</taxon>
        <taxon>Bacilli</taxon>
        <taxon>Bacillales</taxon>
        <taxon>Bacillaceae</taxon>
        <taxon>Radiobacillus</taxon>
    </lineage>
</organism>
<accession>A0A516KGW5</accession>
<feature type="transmembrane region" description="Helical" evidence="2">
    <location>
        <begin position="6"/>
        <end position="22"/>
    </location>
</feature>
<dbReference type="Proteomes" id="UP000315215">
    <property type="component" value="Chromosome"/>
</dbReference>
<reference evidence="3 4" key="1">
    <citation type="submission" date="2019-07" db="EMBL/GenBank/DDBJ databases">
        <authorList>
            <person name="Li J."/>
        </authorList>
    </citation>
    <scope>NUCLEOTIDE SEQUENCE [LARGE SCALE GENOMIC DNA]</scope>
    <source>
        <strain evidence="3 4">TKL69</strain>
    </source>
</reference>
<name>A0A516KGW5_9BACI</name>
<evidence type="ECO:0000256" key="1">
    <source>
        <dbReference type="SAM" id="MobiDB-lite"/>
    </source>
</evidence>
<feature type="compositionally biased region" description="Pro residues" evidence="1">
    <location>
        <begin position="33"/>
        <end position="43"/>
    </location>
</feature>
<keyword evidence="2" id="KW-0472">Membrane</keyword>
<gene>
    <name evidence="3" type="ORF">FN924_10900</name>
</gene>
<dbReference type="EMBL" id="CP041666">
    <property type="protein sequence ID" value="QDP40648.1"/>
    <property type="molecule type" value="Genomic_DNA"/>
</dbReference>
<dbReference type="RefSeq" id="WP_143894416.1">
    <property type="nucleotide sequence ID" value="NZ_CP041666.1"/>
</dbReference>
<feature type="region of interest" description="Disordered" evidence="1">
    <location>
        <begin position="64"/>
        <end position="110"/>
    </location>
</feature>
<evidence type="ECO:0000313" key="4">
    <source>
        <dbReference type="Proteomes" id="UP000315215"/>
    </source>
</evidence>
<keyword evidence="2" id="KW-1133">Transmembrane helix</keyword>
<evidence type="ECO:0000313" key="3">
    <source>
        <dbReference type="EMBL" id="QDP40648.1"/>
    </source>
</evidence>
<feature type="compositionally biased region" description="Polar residues" evidence="1">
    <location>
        <begin position="67"/>
        <end position="104"/>
    </location>
</feature>
<dbReference type="OrthoDB" id="2692154at2"/>
<protein>
    <submittedName>
        <fullName evidence="3">Uncharacterized protein</fullName>
    </submittedName>
</protein>
<keyword evidence="4" id="KW-1185">Reference proteome</keyword>
<dbReference type="AlphaFoldDB" id="A0A516KGW5"/>
<proteinExistence type="predicted"/>
<feature type="region of interest" description="Disordered" evidence="1">
    <location>
        <begin position="25"/>
        <end position="52"/>
    </location>
</feature>
<dbReference type="KEGG" id="aqt:FN924_10900"/>
<keyword evidence="2" id="KW-0812">Transmembrane</keyword>
<evidence type="ECO:0000256" key="2">
    <source>
        <dbReference type="SAM" id="Phobius"/>
    </source>
</evidence>
<sequence length="151" mass="17088">MDDIIGIVFAVIAIASGIFGMFQKEKDTEKAPNPKPTPTPTPSGPMKTETMEPQMEAFEENLKEHANSSSIQQQYEKLKQHTSSLTVDQENNKPQTVRRQSVTKNARRKDTSFISTELKGKALAKNMIMTEVLGTPRALKPYEPRFHKNRR</sequence>